<protein>
    <submittedName>
        <fullName evidence="2">Uncharacterized protein</fullName>
    </submittedName>
</protein>
<keyword evidence="1" id="KW-1133">Transmembrane helix</keyword>
<dbReference type="AlphaFoldDB" id="R2S6F4"/>
<dbReference type="EMBL" id="AJAQ01000035">
    <property type="protein sequence ID" value="EOH91090.1"/>
    <property type="molecule type" value="Genomic_DNA"/>
</dbReference>
<feature type="transmembrane region" description="Helical" evidence="1">
    <location>
        <begin position="6"/>
        <end position="27"/>
    </location>
</feature>
<evidence type="ECO:0000313" key="2">
    <source>
        <dbReference type="EMBL" id="EOH91090.1"/>
    </source>
</evidence>
<evidence type="ECO:0000313" key="3">
    <source>
        <dbReference type="Proteomes" id="UP000013782"/>
    </source>
</evidence>
<proteinExistence type="predicted"/>
<dbReference type="eggNOG" id="ENOG50306P0">
    <property type="taxonomic scope" value="Bacteria"/>
</dbReference>
<feature type="transmembrane region" description="Helical" evidence="1">
    <location>
        <begin position="65"/>
        <end position="85"/>
    </location>
</feature>
<evidence type="ECO:0000256" key="1">
    <source>
        <dbReference type="SAM" id="Phobius"/>
    </source>
</evidence>
<organism evidence="2 3">
    <name type="scientific">Enterococcus pallens ATCC BAA-351</name>
    <dbReference type="NCBI Taxonomy" id="1158607"/>
    <lineage>
        <taxon>Bacteria</taxon>
        <taxon>Bacillati</taxon>
        <taxon>Bacillota</taxon>
        <taxon>Bacilli</taxon>
        <taxon>Lactobacillales</taxon>
        <taxon>Enterococcaceae</taxon>
        <taxon>Enterococcus</taxon>
    </lineage>
</organism>
<dbReference type="OrthoDB" id="2194971at2"/>
<name>R2S6F4_9ENTE</name>
<accession>R2S6F4</accession>
<reference evidence="2 3" key="1">
    <citation type="submission" date="2013-02" db="EMBL/GenBank/DDBJ databases">
        <title>The Genome Sequence of Enterococcus pallens BAA-351.</title>
        <authorList>
            <consortium name="The Broad Institute Genome Sequencing Platform"/>
            <consortium name="The Broad Institute Genome Sequencing Center for Infectious Disease"/>
            <person name="Earl A.M."/>
            <person name="Gilmore M.S."/>
            <person name="Lebreton F."/>
            <person name="Walker B."/>
            <person name="Young S.K."/>
            <person name="Zeng Q."/>
            <person name="Gargeya S."/>
            <person name="Fitzgerald M."/>
            <person name="Haas B."/>
            <person name="Abouelleil A."/>
            <person name="Alvarado L."/>
            <person name="Arachchi H.M."/>
            <person name="Berlin A.M."/>
            <person name="Chapman S.B."/>
            <person name="Dewar J."/>
            <person name="Goldberg J."/>
            <person name="Griggs A."/>
            <person name="Gujja S."/>
            <person name="Hansen M."/>
            <person name="Howarth C."/>
            <person name="Imamovic A."/>
            <person name="Larimer J."/>
            <person name="McCowan C."/>
            <person name="Murphy C."/>
            <person name="Neiman D."/>
            <person name="Pearson M."/>
            <person name="Priest M."/>
            <person name="Roberts A."/>
            <person name="Saif S."/>
            <person name="Shea T."/>
            <person name="Sisk P."/>
            <person name="Sykes S."/>
            <person name="Wortman J."/>
            <person name="Nusbaum C."/>
            <person name="Birren B."/>
        </authorList>
    </citation>
    <scope>NUCLEOTIDE SEQUENCE [LARGE SCALE GENOMIC DNA]</scope>
    <source>
        <strain evidence="2 3">ATCC BAA-351</strain>
    </source>
</reference>
<sequence length="86" mass="9879">MDSYSIRALAFAGIACTGVLLLLAILTRITKGLFISRFPHQFIQDSTDPRYELERQAGKTFSMFIFKYVPPFFIGFLLILLLTYLH</sequence>
<dbReference type="Proteomes" id="UP000013782">
    <property type="component" value="Unassembled WGS sequence"/>
</dbReference>
<keyword evidence="1" id="KW-0472">Membrane</keyword>
<comment type="caution">
    <text evidence="2">The sequence shown here is derived from an EMBL/GenBank/DDBJ whole genome shotgun (WGS) entry which is preliminary data.</text>
</comment>
<gene>
    <name evidence="2" type="ORF">UAU_03629</name>
</gene>
<dbReference type="RefSeq" id="WP_010758603.1">
    <property type="nucleotide sequence ID" value="NZ_ASWD01000004.1"/>
</dbReference>
<dbReference type="PATRIC" id="fig|1158607.3.peg.3626"/>
<dbReference type="HOGENOM" id="CLU_190561_0_0_9"/>
<keyword evidence="3" id="KW-1185">Reference proteome</keyword>
<keyword evidence="1" id="KW-0812">Transmembrane</keyword>